<evidence type="ECO:0000256" key="2">
    <source>
        <dbReference type="ARBA" id="ARBA00023125"/>
    </source>
</evidence>
<dbReference type="CDD" id="cd02209">
    <property type="entry name" value="cupin_XRE_C"/>
    <property type="match status" value="1"/>
</dbReference>
<evidence type="ECO:0000313" key="5">
    <source>
        <dbReference type="EMBL" id="GLC32501.1"/>
    </source>
</evidence>
<dbReference type="RefSeq" id="WP_264851809.1">
    <property type="nucleotide sequence ID" value="NZ_BRXR01000001.1"/>
</dbReference>
<dbReference type="PANTHER" id="PTHR43280:SF28">
    <property type="entry name" value="HTH-TYPE TRANSCRIPTIONAL ACTIVATOR RHAS"/>
    <property type="match status" value="1"/>
</dbReference>
<organism evidence="5 6">
    <name type="scientific">Clostridium omnivorum</name>
    <dbReference type="NCBI Taxonomy" id="1604902"/>
    <lineage>
        <taxon>Bacteria</taxon>
        <taxon>Bacillati</taxon>
        <taxon>Bacillota</taxon>
        <taxon>Clostridia</taxon>
        <taxon>Eubacteriales</taxon>
        <taxon>Clostridiaceae</taxon>
        <taxon>Clostridium</taxon>
    </lineage>
</organism>
<reference evidence="5 6" key="1">
    <citation type="journal article" date="2024" name="Int. J. Syst. Evol. Microbiol.">
        <title>Clostridium omnivorum sp. nov., isolated from anoxic soil under the treatment of reductive soil disinfestation.</title>
        <authorList>
            <person name="Ueki A."/>
            <person name="Tonouchi A."/>
            <person name="Kaku N."/>
            <person name="Honma S."/>
            <person name="Ueki K."/>
        </authorList>
    </citation>
    <scope>NUCLEOTIDE SEQUENCE [LARGE SCALE GENOMIC DNA]</scope>
    <source>
        <strain evidence="5 6">E14</strain>
    </source>
</reference>
<proteinExistence type="predicted"/>
<keyword evidence="3" id="KW-0804">Transcription</keyword>
<dbReference type="InterPro" id="IPR037923">
    <property type="entry name" value="HTH-like"/>
</dbReference>
<dbReference type="Pfam" id="PF12833">
    <property type="entry name" value="HTH_18"/>
    <property type="match status" value="1"/>
</dbReference>
<feature type="domain" description="HTH araC/xylS-type" evidence="4">
    <location>
        <begin position="194"/>
        <end position="292"/>
    </location>
</feature>
<name>A0ABQ5NBD3_9CLOT</name>
<dbReference type="InterPro" id="IPR009057">
    <property type="entry name" value="Homeodomain-like_sf"/>
</dbReference>
<dbReference type="PRINTS" id="PR00032">
    <property type="entry name" value="HTHARAC"/>
</dbReference>
<keyword evidence="1" id="KW-0805">Transcription regulation</keyword>
<keyword evidence="6" id="KW-1185">Reference proteome</keyword>
<accession>A0ABQ5NBD3</accession>
<sequence>MVEMKLLKDNSEIVPYTFPNFRVHARKYLLSYYPNMAAVSHWHADLEFIVMLRGKMLYSVNGKDYLLKEGQSIFVNTKQLHYGHSFGKSDCEFLCLLFHPSLLCSTENIKETFVEAICQNDALPFLIFTSSDEWQNNTIAELKQIFNICHEESLGFELEVLSHFYSLWLNIYQNVMNIENKEEPISDKRLETLHSMIGYIQKHYCEKLVLSDIAASGSVCRSSCCDIFSSLLHMTPIQYLTNYRLEKSIEYLHHTSQSITDIALLCGFNSSSYFTEVFHRELGCTPSQYKDKIKNSIING</sequence>
<keyword evidence="2" id="KW-0238">DNA-binding</keyword>
<dbReference type="PANTHER" id="PTHR43280">
    <property type="entry name" value="ARAC-FAMILY TRANSCRIPTIONAL REGULATOR"/>
    <property type="match status" value="1"/>
</dbReference>
<evidence type="ECO:0000256" key="1">
    <source>
        <dbReference type="ARBA" id="ARBA00023015"/>
    </source>
</evidence>
<protein>
    <submittedName>
        <fullName evidence="5">HTH-type transcriptional regulator YdeC</fullName>
    </submittedName>
</protein>
<dbReference type="Gene3D" id="1.10.10.60">
    <property type="entry name" value="Homeodomain-like"/>
    <property type="match status" value="2"/>
</dbReference>
<dbReference type="Pfam" id="PF07883">
    <property type="entry name" value="Cupin_2"/>
    <property type="match status" value="1"/>
</dbReference>
<dbReference type="PROSITE" id="PS01124">
    <property type="entry name" value="HTH_ARAC_FAMILY_2"/>
    <property type="match status" value="1"/>
</dbReference>
<gene>
    <name evidence="5" type="primary">ydeC</name>
    <name evidence="5" type="ORF">bsdE14_39110</name>
</gene>
<dbReference type="SMART" id="SM00342">
    <property type="entry name" value="HTH_ARAC"/>
    <property type="match status" value="1"/>
</dbReference>
<dbReference type="Gene3D" id="2.60.120.10">
    <property type="entry name" value="Jelly Rolls"/>
    <property type="match status" value="1"/>
</dbReference>
<dbReference type="SUPFAM" id="SSF51215">
    <property type="entry name" value="Regulatory protein AraC"/>
    <property type="match status" value="1"/>
</dbReference>
<dbReference type="InterPro" id="IPR018060">
    <property type="entry name" value="HTH_AraC"/>
</dbReference>
<evidence type="ECO:0000256" key="3">
    <source>
        <dbReference type="ARBA" id="ARBA00023163"/>
    </source>
</evidence>
<dbReference type="InterPro" id="IPR014710">
    <property type="entry name" value="RmlC-like_jellyroll"/>
</dbReference>
<evidence type="ECO:0000259" key="4">
    <source>
        <dbReference type="PROSITE" id="PS01124"/>
    </source>
</evidence>
<dbReference type="SUPFAM" id="SSF46689">
    <property type="entry name" value="Homeodomain-like"/>
    <property type="match status" value="1"/>
</dbReference>
<dbReference type="Proteomes" id="UP001208567">
    <property type="component" value="Unassembled WGS sequence"/>
</dbReference>
<comment type="caution">
    <text evidence="5">The sequence shown here is derived from an EMBL/GenBank/DDBJ whole genome shotgun (WGS) entry which is preliminary data.</text>
</comment>
<dbReference type="InterPro" id="IPR013096">
    <property type="entry name" value="Cupin_2"/>
</dbReference>
<dbReference type="InterPro" id="IPR020449">
    <property type="entry name" value="Tscrpt_reg_AraC-type_HTH"/>
</dbReference>
<evidence type="ECO:0000313" key="6">
    <source>
        <dbReference type="Proteomes" id="UP001208567"/>
    </source>
</evidence>
<dbReference type="EMBL" id="BRXR01000001">
    <property type="protein sequence ID" value="GLC32501.1"/>
    <property type="molecule type" value="Genomic_DNA"/>
</dbReference>